<dbReference type="HOGENOM" id="CLU_038505_1_1_2"/>
<accession>A0A0A7LI16</accession>
<feature type="active site" description="Proton acceptor" evidence="4">
    <location>
        <position position="86"/>
    </location>
</feature>
<feature type="binding site" evidence="4">
    <location>
        <position position="55"/>
    </location>
    <ligand>
        <name>substrate</name>
    </ligand>
</feature>
<dbReference type="Gene3D" id="3.40.1180.10">
    <property type="entry name" value="Decaprenyl diphosphate synthase-like"/>
    <property type="match status" value="1"/>
</dbReference>
<dbReference type="EMBL" id="CP010070">
    <property type="protein sequence ID" value="AIZ57131.1"/>
    <property type="molecule type" value="Genomic_DNA"/>
</dbReference>
<feature type="binding site" evidence="4">
    <location>
        <begin position="214"/>
        <end position="216"/>
    </location>
    <ligand>
        <name>substrate</name>
    </ligand>
</feature>
<evidence type="ECO:0000256" key="2">
    <source>
        <dbReference type="ARBA" id="ARBA00022723"/>
    </source>
</evidence>
<gene>
    <name evidence="4 5" type="primary">uppS</name>
    <name evidence="5" type="ORF">Mpt1_c12690</name>
</gene>
<dbReference type="GO" id="GO:0016094">
    <property type="term" value="P:polyprenol biosynthetic process"/>
    <property type="evidence" value="ECO:0007669"/>
    <property type="project" value="TreeGrafter"/>
</dbReference>
<dbReference type="KEGG" id="mear:Mpt1_c12690"/>
<comment type="catalytic activity">
    <reaction evidence="4">
        <text>geranylgeranyl diphosphate + 7 isopentenyl diphosphate = tri-trans,hepta-cis-undecaprenyl diphosphate + 7 diphosphate</text>
        <dbReference type="Rhea" id="RHEA:27622"/>
        <dbReference type="ChEBI" id="CHEBI:33019"/>
        <dbReference type="ChEBI" id="CHEBI:57533"/>
        <dbReference type="ChEBI" id="CHEBI:60388"/>
        <dbReference type="ChEBI" id="CHEBI:128769"/>
        <dbReference type="EC" id="2.5.1.89"/>
    </reaction>
</comment>
<dbReference type="EC" id="2.5.1.89" evidence="4"/>
<feature type="binding site" evidence="4">
    <location>
        <begin position="38"/>
        <end position="41"/>
    </location>
    <ligand>
        <name>substrate</name>
    </ligand>
</feature>
<keyword evidence="3 4" id="KW-0460">Magnesium</keyword>
<dbReference type="NCBIfam" id="TIGR00055">
    <property type="entry name" value="uppS"/>
    <property type="match status" value="1"/>
</dbReference>
<dbReference type="STRING" id="1577791.Mpt1_c12690"/>
<evidence type="ECO:0000313" key="6">
    <source>
        <dbReference type="Proteomes" id="UP000030787"/>
    </source>
</evidence>
<dbReference type="AlphaFoldDB" id="A0A0A7LI16"/>
<feature type="active site" evidence="4">
    <location>
        <position position="37"/>
    </location>
</feature>
<reference evidence="5 6" key="1">
    <citation type="journal article" date="2014" name="Appl. Environ. Microbiol.">
        <title>Comparative Genome Analysis of 'Candidatus Methanoplasma termitum' Indicates a New Mode of Energy Metabolism in the Seventh Order of Methanogens.</title>
        <authorList>
            <person name="Lang K."/>
            <person name="Schuldes J."/>
            <person name="Klingl A."/>
            <person name="Poehlein A."/>
            <person name="Daniel R."/>
            <person name="Brune A."/>
        </authorList>
    </citation>
    <scope>NUCLEOTIDE SEQUENCE [LARGE SCALE GENOMIC DNA]</scope>
    <source>
        <strain evidence="6">Mpt1</strain>
    </source>
</reference>
<evidence type="ECO:0000313" key="5">
    <source>
        <dbReference type="EMBL" id="AIZ57131.1"/>
    </source>
</evidence>
<dbReference type="PROSITE" id="PS01066">
    <property type="entry name" value="UPP_SYNTHASE"/>
    <property type="match status" value="1"/>
</dbReference>
<comment type="caution">
    <text evidence="4">Lacks conserved residue(s) required for the propagation of feature annotation.</text>
</comment>
<dbReference type="RefSeq" id="WP_048113182.1">
    <property type="nucleotide sequence ID" value="NZ_CP010070.1"/>
</dbReference>
<evidence type="ECO:0000256" key="4">
    <source>
        <dbReference type="HAMAP-Rule" id="MF_01139"/>
    </source>
</evidence>
<dbReference type="InterPro" id="IPR036424">
    <property type="entry name" value="UPP_synth-like_sf"/>
</dbReference>
<dbReference type="PANTHER" id="PTHR10291">
    <property type="entry name" value="DEHYDRODOLICHYL DIPHOSPHATE SYNTHASE FAMILY MEMBER"/>
    <property type="match status" value="1"/>
</dbReference>
<comment type="subunit">
    <text evidence="4">Homodimer.</text>
</comment>
<keyword evidence="2 4" id="KW-0479">Metal-binding</keyword>
<dbReference type="InterPro" id="IPR001441">
    <property type="entry name" value="UPP_synth-like"/>
</dbReference>
<feature type="binding site" evidence="4">
    <location>
        <position position="227"/>
    </location>
    <ligand>
        <name>Mg(2+)</name>
        <dbReference type="ChEBI" id="CHEBI:18420"/>
    </ligand>
</feature>
<feature type="binding site" evidence="4">
    <location>
        <begin position="83"/>
        <end position="85"/>
    </location>
    <ligand>
        <name>substrate</name>
    </ligand>
</feature>
<feature type="binding site" evidence="4">
    <location>
        <position position="208"/>
    </location>
    <ligand>
        <name>substrate</name>
    </ligand>
</feature>
<sequence>MKLPEVVSKKAYSKYQKDLIKEIHEGPLPKHIAVIMDGNRRYAAELLDGDNNEGHRKGEEKIEEMLEWCLDLKIQYVTVYALSTENFKRDTDEIDFIMNLSEAALYRMADNKKIHDLKVRIRVFGDRSTLPDSVKEAIKYAEEKTAHHSDFNFNVAMAYGSRQEIICAVKDIARKVANREIEIDDISEELFSEHLYTSDIPDPDLILRTSGEVRISNFLLWQLAYSELYFTDVYWPGFRFIDFLRAIRSYQQRVRRYGE</sequence>
<dbReference type="SUPFAM" id="SSF64005">
    <property type="entry name" value="Undecaprenyl diphosphate synthase"/>
    <property type="match status" value="1"/>
</dbReference>
<feature type="binding site" evidence="4">
    <location>
        <position position="89"/>
    </location>
    <ligand>
        <name>substrate</name>
    </ligand>
</feature>
<evidence type="ECO:0000256" key="3">
    <source>
        <dbReference type="ARBA" id="ARBA00022842"/>
    </source>
</evidence>
<proteinExistence type="inferred from homology"/>
<comment type="cofactor">
    <cofactor evidence="4">
        <name>Mg(2+)</name>
        <dbReference type="ChEBI" id="CHEBI:18420"/>
    </cofactor>
    <text evidence="4">Binds 2 magnesium ions per subunit.</text>
</comment>
<dbReference type="Pfam" id="PF01255">
    <property type="entry name" value="Prenyltransf"/>
    <property type="match status" value="1"/>
</dbReference>
<dbReference type="Proteomes" id="UP000030787">
    <property type="component" value="Chromosome"/>
</dbReference>
<feature type="binding site" evidence="4">
    <location>
        <position position="37"/>
    </location>
    <ligand>
        <name>Mg(2+)</name>
        <dbReference type="ChEBI" id="CHEBI:18420"/>
    </ligand>
</feature>
<comment type="similarity">
    <text evidence="4">Belongs to the UPP synthase family.</text>
</comment>
<dbReference type="FunFam" id="3.40.1180.10:FF:000003">
    <property type="entry name" value="Isoprenyl transferase 2"/>
    <property type="match status" value="1"/>
</dbReference>
<name>A0A0A7LI16_9ARCH</name>
<dbReference type="GeneID" id="24818930"/>
<dbReference type="PANTHER" id="PTHR10291:SF43">
    <property type="entry name" value="DEHYDRODOLICHYL DIPHOSPHATE SYNTHASE COMPLEX SUBUNIT DHDDS"/>
    <property type="match status" value="1"/>
</dbReference>
<evidence type="ECO:0000256" key="1">
    <source>
        <dbReference type="ARBA" id="ARBA00022679"/>
    </source>
</evidence>
<dbReference type="GO" id="GO:0000287">
    <property type="term" value="F:magnesium ion binding"/>
    <property type="evidence" value="ECO:0007669"/>
    <property type="project" value="UniProtKB-UniRule"/>
</dbReference>
<dbReference type="OrthoDB" id="8293at2157"/>
<organism evidence="5 6">
    <name type="scientific">Candidatus Methanoplasma termitum</name>
    <dbReference type="NCBI Taxonomy" id="1577791"/>
    <lineage>
        <taxon>Archaea</taxon>
        <taxon>Methanobacteriati</taxon>
        <taxon>Thermoplasmatota</taxon>
        <taxon>Thermoplasmata</taxon>
        <taxon>Methanomassiliicoccales</taxon>
        <taxon>Methanomassiliicoccaceae</taxon>
        <taxon>Candidatus Methanoplasma</taxon>
    </lineage>
</organism>
<comment type="function">
    <text evidence="4">Catalyzes the sequential condensation of isopentenyl diphosphate (IPP) with geranylgeranyl diphosphate (GGPP) to yield (2Z,6Z,10Z,14Z,18Z,22Z,26Z,30E,34E,38E)-undecaprenyl diphosphate (tritrans,heptacis-UPP). It is probably the precursor of glycosyl carrier lipids.</text>
</comment>
<dbReference type="HAMAP" id="MF_01139">
    <property type="entry name" value="ISPT"/>
    <property type="match status" value="1"/>
</dbReference>
<dbReference type="GO" id="GO:0045547">
    <property type="term" value="F:ditrans,polycis-polyprenyl diphosphate synthase [(2E,6E)-farnesyl diphosphate specific] activity"/>
    <property type="evidence" value="ECO:0007669"/>
    <property type="project" value="TreeGrafter"/>
</dbReference>
<dbReference type="CDD" id="cd00475">
    <property type="entry name" value="Cis_IPPS"/>
    <property type="match status" value="1"/>
</dbReference>
<keyword evidence="1 4" id="KW-0808">Transferase</keyword>
<dbReference type="InterPro" id="IPR018520">
    <property type="entry name" value="UPP_synth-like_CS"/>
</dbReference>
<protein>
    <recommendedName>
        <fullName evidence="4">Tritrans,polycis-undecaprenyl-diphosphate synthase (geranylgeranyl-diphosphate specific)</fullName>
        <ecNumber evidence="4">2.5.1.89</ecNumber>
    </recommendedName>
    <alternativeName>
        <fullName evidence="4">Undecaprenyl diphosphate synthase</fullName>
        <shortName evidence="4">UDS</shortName>
    </alternativeName>
    <alternativeName>
        <fullName evidence="4">Undecaprenyl pyrophosphate synthase</fullName>
        <shortName evidence="4">UPP synthase</shortName>
    </alternativeName>
</protein>
<feature type="binding site" evidence="4">
    <location>
        <position position="87"/>
    </location>
    <ligand>
        <name>substrate</name>
    </ligand>
</feature>
<keyword evidence="6" id="KW-1185">Reference proteome</keyword>